<dbReference type="AlphaFoldDB" id="A0A0B7K3T6"/>
<sequence length="103" mass="11576">MTNVPIIDLATVDHLIRPTQRKKTDTISLFRHSNHVFNTTPKTINWEKQATPLTYPGAQDGGTRFGTPPPWSKLTGTDLEALVQPNQRPRPILHHLFTELKGG</sequence>
<protein>
    <submittedName>
        <fullName evidence="1">Uncharacterized protein</fullName>
    </submittedName>
</protein>
<name>A0A0B7K3T6_BIOOC</name>
<proteinExistence type="predicted"/>
<accession>A0A0B7K3T6</accession>
<dbReference type="EMBL" id="CDPU01000017">
    <property type="protein sequence ID" value="CEO50242.1"/>
    <property type="molecule type" value="Genomic_DNA"/>
</dbReference>
<organism evidence="1">
    <name type="scientific">Bionectria ochroleuca</name>
    <name type="common">Gliocladium roseum</name>
    <dbReference type="NCBI Taxonomy" id="29856"/>
    <lineage>
        <taxon>Eukaryota</taxon>
        <taxon>Fungi</taxon>
        <taxon>Dikarya</taxon>
        <taxon>Ascomycota</taxon>
        <taxon>Pezizomycotina</taxon>
        <taxon>Sordariomycetes</taxon>
        <taxon>Hypocreomycetidae</taxon>
        <taxon>Hypocreales</taxon>
        <taxon>Bionectriaceae</taxon>
        <taxon>Clonostachys</taxon>
    </lineage>
</organism>
<evidence type="ECO:0000313" key="1">
    <source>
        <dbReference type="EMBL" id="CEO50242.1"/>
    </source>
</evidence>
<gene>
    <name evidence="1" type="ORF">BN869_000006299_1</name>
</gene>
<reference evidence="1" key="1">
    <citation type="submission" date="2015-01" db="EMBL/GenBank/DDBJ databases">
        <authorList>
            <person name="Durling Mikael"/>
        </authorList>
    </citation>
    <scope>NUCLEOTIDE SEQUENCE</scope>
</reference>